<dbReference type="InParanoid" id="A0A3Q1H044"/>
<name>A0A3Q1H044_ANATE</name>
<proteinExistence type="predicted"/>
<dbReference type="Ensembl" id="ENSATET00000001554.2">
    <property type="protein sequence ID" value="ENSATEP00000001532.2"/>
    <property type="gene ID" value="ENSATEG00000001088.2"/>
</dbReference>
<protein>
    <submittedName>
        <fullName evidence="1">Uncharacterized protein</fullName>
    </submittedName>
</protein>
<reference evidence="1" key="2">
    <citation type="submission" date="2025-08" db="UniProtKB">
        <authorList>
            <consortium name="Ensembl"/>
        </authorList>
    </citation>
    <scope>IDENTIFICATION</scope>
</reference>
<dbReference type="Proteomes" id="UP000265040">
    <property type="component" value="Chromosome 13"/>
</dbReference>
<keyword evidence="2" id="KW-1185">Reference proteome</keyword>
<organism evidence="1 2">
    <name type="scientific">Anabas testudineus</name>
    <name type="common">Climbing perch</name>
    <name type="synonym">Anthias testudineus</name>
    <dbReference type="NCBI Taxonomy" id="64144"/>
    <lineage>
        <taxon>Eukaryota</taxon>
        <taxon>Metazoa</taxon>
        <taxon>Chordata</taxon>
        <taxon>Craniata</taxon>
        <taxon>Vertebrata</taxon>
        <taxon>Euteleostomi</taxon>
        <taxon>Actinopterygii</taxon>
        <taxon>Neopterygii</taxon>
        <taxon>Teleostei</taxon>
        <taxon>Neoteleostei</taxon>
        <taxon>Acanthomorphata</taxon>
        <taxon>Anabantaria</taxon>
        <taxon>Anabantiformes</taxon>
        <taxon>Anabantoidei</taxon>
        <taxon>Anabantidae</taxon>
        <taxon>Anabas</taxon>
    </lineage>
</organism>
<sequence>MYRFQGTTWLLQTLYFLFESQVWFSSHSLRYKDAFSVTLKVSCHLTGSPVFAPGCPGLPKGPAGPWGPMMPGGPLIPGYPGLPVTPTKPLFPE</sequence>
<accession>A0A3Q1H044</accession>
<reference evidence="1" key="3">
    <citation type="submission" date="2025-09" db="UniProtKB">
        <authorList>
            <consortium name="Ensembl"/>
        </authorList>
    </citation>
    <scope>IDENTIFICATION</scope>
</reference>
<evidence type="ECO:0000313" key="1">
    <source>
        <dbReference type="Ensembl" id="ENSATEP00000001532.2"/>
    </source>
</evidence>
<evidence type="ECO:0000313" key="2">
    <source>
        <dbReference type="Proteomes" id="UP000265040"/>
    </source>
</evidence>
<dbReference type="AlphaFoldDB" id="A0A3Q1H044"/>
<reference evidence="1" key="1">
    <citation type="submission" date="2021-04" db="EMBL/GenBank/DDBJ databases">
        <authorList>
            <consortium name="Wellcome Sanger Institute Data Sharing"/>
        </authorList>
    </citation>
    <scope>NUCLEOTIDE SEQUENCE [LARGE SCALE GENOMIC DNA]</scope>
</reference>